<dbReference type="AlphaFoldDB" id="A0A1M5R8M6"/>
<dbReference type="STRING" id="1070870.SAMN05444351_4351"/>
<reference evidence="1 2" key="1">
    <citation type="submission" date="2016-11" db="EMBL/GenBank/DDBJ databases">
        <authorList>
            <person name="Jaros S."/>
            <person name="Januszkiewicz K."/>
            <person name="Wedrychowicz H."/>
        </authorList>
    </citation>
    <scope>NUCLEOTIDE SEQUENCE [LARGE SCALE GENOMIC DNA]</scope>
    <source>
        <strain evidence="1 2">DSM 45408</strain>
    </source>
</reference>
<keyword evidence="2" id="KW-1185">Reference proteome</keyword>
<sequence>MDSAVLAPAPVPPSWPPSLQVLLGEEAPELWSAVLGPLGGRLRTLAPVTVTLRPDAAATVRWSAVVDWADGRATRESLAATTGAEVPAGAAVLAGDVGGETVTVGLWRWPLDPALPGLAWAASAAGVARLLAELGVDAGTPRLRLRAYRPGRRAVVEVTSPAGRWFLKVVRPSAAAGLAARHAALAPAVPVPPVLAATDDGVLVLPALPGTPMREALGGDPAVLPPPAALEELLDALPPLGLPALAPPGRRDPTDPLPRLRGHAAVLGMVCPGLAPRLERLTAAVAAAVERRPVVPVHGDFYEAQLLVGGGAVVGLLDVDTAGPGARADDRATLLGHLLLLERLAADPAPVAAYRARVEAVAGGGADLAARVAGVLVGLATGPFRVQQAGWAEATEARVALAEEVMRTSSSR</sequence>
<organism evidence="1 2">
    <name type="scientific">Geodermatophilus nigrescens</name>
    <dbReference type="NCBI Taxonomy" id="1070870"/>
    <lineage>
        <taxon>Bacteria</taxon>
        <taxon>Bacillati</taxon>
        <taxon>Actinomycetota</taxon>
        <taxon>Actinomycetes</taxon>
        <taxon>Geodermatophilales</taxon>
        <taxon>Geodermatophilaceae</taxon>
        <taxon>Geodermatophilus</taxon>
    </lineage>
</organism>
<dbReference type="OrthoDB" id="3837844at2"/>
<dbReference type="Proteomes" id="UP000184471">
    <property type="component" value="Unassembled WGS sequence"/>
</dbReference>
<gene>
    <name evidence="1" type="ORF">SAMN05444351_4351</name>
</gene>
<dbReference type="RefSeq" id="WP_083628989.1">
    <property type="nucleotide sequence ID" value="NZ_FQVX01000005.1"/>
</dbReference>
<evidence type="ECO:0000313" key="2">
    <source>
        <dbReference type="Proteomes" id="UP000184471"/>
    </source>
</evidence>
<dbReference type="Gene3D" id="3.90.1200.10">
    <property type="match status" value="1"/>
</dbReference>
<dbReference type="InterPro" id="IPR011009">
    <property type="entry name" value="Kinase-like_dom_sf"/>
</dbReference>
<name>A0A1M5R8M6_9ACTN</name>
<dbReference type="EMBL" id="FQVX01000005">
    <property type="protein sequence ID" value="SHH22684.1"/>
    <property type="molecule type" value="Genomic_DNA"/>
</dbReference>
<keyword evidence="1" id="KW-0418">Kinase</keyword>
<keyword evidence="1" id="KW-0808">Transferase</keyword>
<dbReference type="SUPFAM" id="SSF56112">
    <property type="entry name" value="Protein kinase-like (PK-like)"/>
    <property type="match status" value="1"/>
</dbReference>
<protein>
    <submittedName>
        <fullName evidence="1">Ser/Thr protein kinase RdoA involved in Cpx stress response, MazF antagonist</fullName>
    </submittedName>
</protein>
<evidence type="ECO:0000313" key="1">
    <source>
        <dbReference type="EMBL" id="SHH22684.1"/>
    </source>
</evidence>
<dbReference type="GO" id="GO:0016301">
    <property type="term" value="F:kinase activity"/>
    <property type="evidence" value="ECO:0007669"/>
    <property type="project" value="UniProtKB-KW"/>
</dbReference>
<accession>A0A1M5R8M6</accession>
<proteinExistence type="predicted"/>